<dbReference type="EMBL" id="MU825452">
    <property type="protein sequence ID" value="KAJ7388737.1"/>
    <property type="molecule type" value="Genomic_DNA"/>
</dbReference>
<organism evidence="3 4">
    <name type="scientific">Desmophyllum pertusum</name>
    <dbReference type="NCBI Taxonomy" id="174260"/>
    <lineage>
        <taxon>Eukaryota</taxon>
        <taxon>Metazoa</taxon>
        <taxon>Cnidaria</taxon>
        <taxon>Anthozoa</taxon>
        <taxon>Hexacorallia</taxon>
        <taxon>Scleractinia</taxon>
        <taxon>Caryophylliina</taxon>
        <taxon>Caryophylliidae</taxon>
        <taxon>Desmophyllum</taxon>
    </lineage>
</organism>
<protein>
    <submittedName>
        <fullName evidence="3">B4galnt4p</fullName>
        <ecNumber evidence="3">2.4.1.244</ecNumber>
    </submittedName>
</protein>
<dbReference type="PANTHER" id="PTHR46769">
    <property type="entry name" value="POLYCYSTIC KIDNEY AND HEPATIC DISEASE 1 (AUTOSOMAL RECESSIVE)-LIKE 1"/>
    <property type="match status" value="1"/>
</dbReference>
<keyword evidence="4" id="KW-1185">Reference proteome</keyword>
<dbReference type="OrthoDB" id="5953994at2759"/>
<comment type="caution">
    <text evidence="3">The sequence shown here is derived from an EMBL/GenBank/DDBJ whole genome shotgun (WGS) entry which is preliminary data.</text>
</comment>
<dbReference type="InterPro" id="IPR011658">
    <property type="entry name" value="PA14_dom"/>
</dbReference>
<dbReference type="EC" id="2.4.1.244" evidence="3"/>
<evidence type="ECO:0000259" key="2">
    <source>
        <dbReference type="PROSITE" id="PS51820"/>
    </source>
</evidence>
<keyword evidence="3" id="KW-0328">Glycosyltransferase</keyword>
<dbReference type="Gene3D" id="2.60.120.1560">
    <property type="match status" value="1"/>
</dbReference>
<keyword evidence="1" id="KW-0732">Signal</keyword>
<evidence type="ECO:0000313" key="4">
    <source>
        <dbReference type="Proteomes" id="UP001163046"/>
    </source>
</evidence>
<dbReference type="InterPro" id="IPR037524">
    <property type="entry name" value="PA14/GLEYA"/>
</dbReference>
<evidence type="ECO:0000256" key="1">
    <source>
        <dbReference type="ARBA" id="ARBA00022729"/>
    </source>
</evidence>
<dbReference type="AlphaFoldDB" id="A0A9X0D633"/>
<dbReference type="SUPFAM" id="SSF56988">
    <property type="entry name" value="Anthrax protective antigen"/>
    <property type="match status" value="1"/>
</dbReference>
<proteinExistence type="predicted"/>
<keyword evidence="3" id="KW-0808">Transferase</keyword>
<sequence>MEAPDEKSVITMLDITRYQDNYAQRIFGFLHPPKTGKYKFAISSDDFSELWLSPGEDPSEAVLICSLSEWTTRGDFKHSPSQVSREIELQEDRKYFIEILHVQMTWNDSGKI</sequence>
<accession>A0A9X0D633</accession>
<name>A0A9X0D633_9CNID</name>
<dbReference type="PROSITE" id="PS51820">
    <property type="entry name" value="PA14"/>
    <property type="match status" value="1"/>
</dbReference>
<gene>
    <name evidence="3" type="primary">B4GALNT4_5</name>
    <name evidence="3" type="ORF">OS493_035847</name>
</gene>
<dbReference type="PANTHER" id="PTHR46769:SF2">
    <property type="entry name" value="FIBROCYSTIN-L ISOFORM 2 PRECURSOR-RELATED"/>
    <property type="match status" value="1"/>
</dbReference>
<dbReference type="GO" id="GO:0033842">
    <property type="term" value="F:N-acetyl-beta-glucosaminyl-derivative 4-beta-N-acetylgalactosaminyltransferase activity"/>
    <property type="evidence" value="ECO:0007669"/>
    <property type="project" value="UniProtKB-EC"/>
</dbReference>
<dbReference type="Pfam" id="PF07691">
    <property type="entry name" value="PA14"/>
    <property type="match status" value="1"/>
</dbReference>
<reference evidence="3" key="1">
    <citation type="submission" date="2023-01" db="EMBL/GenBank/DDBJ databases">
        <title>Genome assembly of the deep-sea coral Lophelia pertusa.</title>
        <authorList>
            <person name="Herrera S."/>
            <person name="Cordes E."/>
        </authorList>
    </citation>
    <scope>NUCLEOTIDE SEQUENCE</scope>
    <source>
        <strain evidence="3">USNM1676648</strain>
        <tissue evidence="3">Polyp</tissue>
    </source>
</reference>
<feature type="domain" description="PA14" evidence="2">
    <location>
        <begin position="1"/>
        <end position="112"/>
    </location>
</feature>
<dbReference type="InterPro" id="IPR052387">
    <property type="entry name" value="Fibrocystin"/>
</dbReference>
<dbReference type="Proteomes" id="UP001163046">
    <property type="component" value="Unassembled WGS sequence"/>
</dbReference>
<evidence type="ECO:0000313" key="3">
    <source>
        <dbReference type="EMBL" id="KAJ7388737.1"/>
    </source>
</evidence>